<dbReference type="EMBL" id="BAAAVV010000001">
    <property type="protein sequence ID" value="GAA3156374.1"/>
    <property type="molecule type" value="Genomic_DNA"/>
</dbReference>
<comment type="caution">
    <text evidence="4">The sequence shown here is derived from an EMBL/GenBank/DDBJ whole genome shotgun (WGS) entry which is preliminary data.</text>
</comment>
<name>A0ABP6NR73_9ACTN</name>
<dbReference type="SMART" id="SM01007">
    <property type="entry name" value="Aldolase_II"/>
    <property type="match status" value="1"/>
</dbReference>
<protein>
    <submittedName>
        <fullName evidence="4">Class II aldolase/adducin family protein</fullName>
    </submittedName>
</protein>
<evidence type="ECO:0000259" key="3">
    <source>
        <dbReference type="SMART" id="SM01007"/>
    </source>
</evidence>
<dbReference type="InterPro" id="IPR001303">
    <property type="entry name" value="Aldolase_II/adducin_N"/>
</dbReference>
<evidence type="ECO:0000256" key="1">
    <source>
        <dbReference type="ARBA" id="ARBA00022723"/>
    </source>
</evidence>
<dbReference type="PANTHER" id="PTHR22789:SF0">
    <property type="entry name" value="3-OXO-TETRONATE 4-PHOSPHATE DECARBOXYLASE-RELATED"/>
    <property type="match status" value="1"/>
</dbReference>
<evidence type="ECO:0000313" key="4">
    <source>
        <dbReference type="EMBL" id="GAA3156374.1"/>
    </source>
</evidence>
<feature type="domain" description="Class II aldolase/adducin N-terminal" evidence="3">
    <location>
        <begin position="14"/>
        <end position="205"/>
    </location>
</feature>
<organism evidence="4 5">
    <name type="scientific">Blastococcus jejuensis</name>
    <dbReference type="NCBI Taxonomy" id="351224"/>
    <lineage>
        <taxon>Bacteria</taxon>
        <taxon>Bacillati</taxon>
        <taxon>Actinomycetota</taxon>
        <taxon>Actinomycetes</taxon>
        <taxon>Geodermatophilales</taxon>
        <taxon>Geodermatophilaceae</taxon>
        <taxon>Blastococcus</taxon>
    </lineage>
</organism>
<reference evidence="5" key="1">
    <citation type="journal article" date="2019" name="Int. J. Syst. Evol. Microbiol.">
        <title>The Global Catalogue of Microorganisms (GCM) 10K type strain sequencing project: providing services to taxonomists for standard genome sequencing and annotation.</title>
        <authorList>
            <consortium name="The Broad Institute Genomics Platform"/>
            <consortium name="The Broad Institute Genome Sequencing Center for Infectious Disease"/>
            <person name="Wu L."/>
            <person name="Ma J."/>
        </authorList>
    </citation>
    <scope>NUCLEOTIDE SEQUENCE [LARGE SCALE GENOMIC DNA]</scope>
    <source>
        <strain evidence="5">JCM 15614</strain>
    </source>
</reference>
<gene>
    <name evidence="4" type="ORF">GCM10010531_04610</name>
</gene>
<keyword evidence="2" id="KW-0456">Lyase</keyword>
<dbReference type="Proteomes" id="UP001499924">
    <property type="component" value="Unassembled WGS sequence"/>
</dbReference>
<dbReference type="InterPro" id="IPR036409">
    <property type="entry name" value="Aldolase_II/adducin_N_sf"/>
</dbReference>
<keyword evidence="5" id="KW-1185">Reference proteome</keyword>
<accession>A0ABP6NR73</accession>
<dbReference type="SUPFAM" id="SSF53639">
    <property type="entry name" value="AraD/HMP-PK domain-like"/>
    <property type="match status" value="1"/>
</dbReference>
<dbReference type="Pfam" id="PF00596">
    <property type="entry name" value="Aldolase_II"/>
    <property type="match status" value="1"/>
</dbReference>
<dbReference type="PANTHER" id="PTHR22789">
    <property type="entry name" value="FUCULOSE PHOSPHATE ALDOLASE"/>
    <property type="match status" value="1"/>
</dbReference>
<keyword evidence="1" id="KW-0479">Metal-binding</keyword>
<dbReference type="InterPro" id="IPR050197">
    <property type="entry name" value="Aldolase_class_II_sugar_metab"/>
</dbReference>
<evidence type="ECO:0000256" key="2">
    <source>
        <dbReference type="ARBA" id="ARBA00023239"/>
    </source>
</evidence>
<proteinExistence type="predicted"/>
<evidence type="ECO:0000313" key="5">
    <source>
        <dbReference type="Proteomes" id="UP001499924"/>
    </source>
</evidence>
<dbReference type="Gene3D" id="3.40.225.10">
    <property type="entry name" value="Class II aldolase/adducin N-terminal domain"/>
    <property type="match status" value="1"/>
</dbReference>
<sequence length="254" mass="27150">MDHHPAEPPVDRRLLIAHACRVLGARGLAEDVLGHVSLRTGPDRILVRCRGPQEEGLVFTRRDDVHEVDLDGRAVDGGDLAGWAVPNELPIHAEVLRARPDVDAVVHCHPPSVLIAGLEGVPLRPIFGAYHLPAARLALDGVPVYPRSVLVRRPDLGREVAAALGAAPVLVMRGHGITTVGSGPHAVEQAVGRALALDALARVCLESARLGGRAADLPPEDVAELPDLGSAFNDVMLFRHHLARLRHEGLLLDQ</sequence>
<dbReference type="RefSeq" id="WP_344686886.1">
    <property type="nucleotide sequence ID" value="NZ_BAAAVV010000001.1"/>
</dbReference>